<evidence type="ECO:0000313" key="1">
    <source>
        <dbReference type="EMBL" id="KAJ3558108.1"/>
    </source>
</evidence>
<protein>
    <submittedName>
        <fullName evidence="1">Uncharacterized protein</fullName>
    </submittedName>
</protein>
<gene>
    <name evidence="1" type="ORF">NM688_g1116</name>
</gene>
<evidence type="ECO:0000313" key="2">
    <source>
        <dbReference type="Proteomes" id="UP001148662"/>
    </source>
</evidence>
<comment type="caution">
    <text evidence="1">The sequence shown here is derived from an EMBL/GenBank/DDBJ whole genome shotgun (WGS) entry which is preliminary data.</text>
</comment>
<proteinExistence type="predicted"/>
<accession>A0ACC1TCJ8</accession>
<dbReference type="Proteomes" id="UP001148662">
    <property type="component" value="Unassembled WGS sequence"/>
</dbReference>
<dbReference type="EMBL" id="JANHOG010000110">
    <property type="protein sequence ID" value="KAJ3558108.1"/>
    <property type="molecule type" value="Genomic_DNA"/>
</dbReference>
<reference evidence="1" key="1">
    <citation type="submission" date="2022-07" db="EMBL/GenBank/DDBJ databases">
        <title>Genome Sequence of Phlebia brevispora.</title>
        <authorList>
            <person name="Buettner E."/>
        </authorList>
    </citation>
    <scope>NUCLEOTIDE SEQUENCE</scope>
    <source>
        <strain evidence="1">MPL23</strain>
    </source>
</reference>
<keyword evidence="2" id="KW-1185">Reference proteome</keyword>
<organism evidence="1 2">
    <name type="scientific">Phlebia brevispora</name>
    <dbReference type="NCBI Taxonomy" id="194682"/>
    <lineage>
        <taxon>Eukaryota</taxon>
        <taxon>Fungi</taxon>
        <taxon>Dikarya</taxon>
        <taxon>Basidiomycota</taxon>
        <taxon>Agaricomycotina</taxon>
        <taxon>Agaricomycetes</taxon>
        <taxon>Polyporales</taxon>
        <taxon>Meruliaceae</taxon>
        <taxon>Phlebia</taxon>
    </lineage>
</organism>
<name>A0ACC1TCJ8_9APHY</name>
<sequence>MSKIKLSDRAWNDPGPRPGHDENAENMKRHDLRAIVLDLSTVSHVDTTAVQALIDTRTEIERWTNHPVEFHFATVLSPWIRRALVAGGFGTGARLNGPTEIAQVVSFGDVRSSPPTEKNLDIEDRRDAGAAIGLI</sequence>